<reference evidence="3" key="1">
    <citation type="journal article" date="2019" name="Int. J. Syst. Evol. Microbiol.">
        <title>The Global Catalogue of Microorganisms (GCM) 10K type strain sequencing project: providing services to taxonomists for standard genome sequencing and annotation.</title>
        <authorList>
            <consortium name="The Broad Institute Genomics Platform"/>
            <consortium name="The Broad Institute Genome Sequencing Center for Infectious Disease"/>
            <person name="Wu L."/>
            <person name="Ma J."/>
        </authorList>
    </citation>
    <scope>NUCLEOTIDE SEQUENCE [LARGE SCALE GENOMIC DNA]</scope>
    <source>
        <strain evidence="3">CGMCC 1.10832</strain>
    </source>
</reference>
<evidence type="ECO:0000313" key="3">
    <source>
        <dbReference type="Proteomes" id="UP000636010"/>
    </source>
</evidence>
<gene>
    <name evidence="2" type="ORF">GCM10011506_24500</name>
</gene>
<keyword evidence="3" id="KW-1185">Reference proteome</keyword>
<accession>A0ABQ1MCA8</accession>
<dbReference type="RefSeq" id="WP_188463776.1">
    <property type="nucleotide sequence ID" value="NZ_BAABHU010000007.1"/>
</dbReference>
<organism evidence="2 3">
    <name type="scientific">Marivirga lumbricoides</name>
    <dbReference type="NCBI Taxonomy" id="1046115"/>
    <lineage>
        <taxon>Bacteria</taxon>
        <taxon>Pseudomonadati</taxon>
        <taxon>Bacteroidota</taxon>
        <taxon>Cytophagia</taxon>
        <taxon>Cytophagales</taxon>
        <taxon>Marivirgaceae</taxon>
        <taxon>Marivirga</taxon>
    </lineage>
</organism>
<dbReference type="Gene3D" id="2.60.40.1120">
    <property type="entry name" value="Carboxypeptidase-like, regulatory domain"/>
    <property type="match status" value="1"/>
</dbReference>
<keyword evidence="2" id="KW-0675">Receptor</keyword>
<protein>
    <submittedName>
        <fullName evidence="2">TonB-dependent receptor</fullName>
    </submittedName>
</protein>
<name>A0ABQ1MCA8_9BACT</name>
<keyword evidence="1" id="KW-0732">Signal</keyword>
<dbReference type="SUPFAM" id="SSF49464">
    <property type="entry name" value="Carboxypeptidase regulatory domain-like"/>
    <property type="match status" value="1"/>
</dbReference>
<dbReference type="SUPFAM" id="SSF56935">
    <property type="entry name" value="Porins"/>
    <property type="match status" value="1"/>
</dbReference>
<dbReference type="InterPro" id="IPR008969">
    <property type="entry name" value="CarboxyPept-like_regulatory"/>
</dbReference>
<dbReference type="Gene3D" id="2.170.130.10">
    <property type="entry name" value="TonB-dependent receptor, plug domain"/>
    <property type="match status" value="1"/>
</dbReference>
<evidence type="ECO:0000256" key="1">
    <source>
        <dbReference type="SAM" id="SignalP"/>
    </source>
</evidence>
<sequence length="892" mass="101789">MKFIFTCISVLIACSSLAQNLSVTGKVVDSLQQPIEYANVVALDPETKSIVSFSISNTEGKFKLQLIEGKEYTLKVSFVGYKTFEQNFTPSQEMSENIMIQLAFAPEYLNEVQVVQEMPVMMSGDTLIYKAEAFTDGRERKLEDVIGKLPGMEIDENGEVSVQGEKVNKVLVDGKQFFDGDTKMATKNIPANAVDKIQVLKDYNEVAPMNGMRGEDNLALNIQLKADKKNILFGDLTAGLGPDTRYLGHANLFYYSPKLNLNLIADANNIGDRAFTIQDYFRFNGGLANFTANSGTDINISNESLGFLMADKENARDLSTQLGAFNFTYNPSKKWNHTGFTIASHSNNEFGSKSVRTYLREGVDNTELLVSRLNASNQSGLLKYSSTYTPNINTHIQYAAFGKINTLESVNNRISQFTASENIITELDRQYSYSIDQQLMAYHTIDEKNILSLETNFKHNLQSPEFNVASQDNLFPNLLNMDADSMYQLFQNKEIKSNHLLGEANYYRILTKKNHLNFSAGFNYLKQTMTSALRSSEGEISSEVPNQKFYNNLNYQLGNVYSGISLKSKLGNFTIKPGVFFHHYNLSNFQSEFLAEQQINLILPSFYGKWELSSTQSLSFRYTTKAEFADIQKLAEGIVLTDYNGLFNGNRFLENGIYHSGNINYNYFNFFAGMNMYANLSLVSKMNDFGNQISFEGMERINNVVNLEQVNESFQSQLGVDKKFHLFRVNASANFNGYKNYSYVNESLNRNQSFNQDYKAAIQTTFYKQVKVEAGYHFQLNSYESDLADNSFVNQKPYVKLDWNLLKNFDFTSDYYYNAYINQGTNTSSTYKIWNATLRYRKESEPWDFSISAYNLLDTKGVRRDSFNENLISTYEYFIQKRYFMLAIKYDL</sequence>
<dbReference type="EMBL" id="BMEC01000007">
    <property type="protein sequence ID" value="GGC38191.1"/>
    <property type="molecule type" value="Genomic_DNA"/>
</dbReference>
<dbReference type="Proteomes" id="UP000636010">
    <property type="component" value="Unassembled WGS sequence"/>
</dbReference>
<dbReference type="InterPro" id="IPR037066">
    <property type="entry name" value="Plug_dom_sf"/>
</dbReference>
<dbReference type="Pfam" id="PF13715">
    <property type="entry name" value="CarbopepD_reg_2"/>
    <property type="match status" value="1"/>
</dbReference>
<evidence type="ECO:0000313" key="2">
    <source>
        <dbReference type="EMBL" id="GGC38191.1"/>
    </source>
</evidence>
<feature type="chain" id="PRO_5045320826" evidence="1">
    <location>
        <begin position="19"/>
        <end position="892"/>
    </location>
</feature>
<comment type="caution">
    <text evidence="2">The sequence shown here is derived from an EMBL/GenBank/DDBJ whole genome shotgun (WGS) entry which is preliminary data.</text>
</comment>
<feature type="signal peptide" evidence="1">
    <location>
        <begin position="1"/>
        <end position="18"/>
    </location>
</feature>
<proteinExistence type="predicted"/>